<dbReference type="CDD" id="cd21997">
    <property type="entry name" value="HMG_KMT2C-like"/>
    <property type="match status" value="1"/>
</dbReference>
<evidence type="ECO:0000313" key="15">
    <source>
        <dbReference type="WBParaSite" id="TREG1_51370.3"/>
    </source>
</evidence>
<feature type="compositionally biased region" description="Polar residues" evidence="10">
    <location>
        <begin position="626"/>
        <end position="638"/>
    </location>
</feature>
<feature type="region of interest" description="Disordered" evidence="10">
    <location>
        <begin position="2390"/>
        <end position="2762"/>
    </location>
</feature>
<evidence type="ECO:0008006" key="16">
    <source>
        <dbReference type="Google" id="ProtNLM"/>
    </source>
</evidence>
<feature type="compositionally biased region" description="Polar residues" evidence="10">
    <location>
        <begin position="1591"/>
        <end position="1604"/>
    </location>
</feature>
<protein>
    <recommendedName>
        <fullName evidence="16">Histone-lysine N-methyltransferase</fullName>
    </recommendedName>
</protein>
<feature type="region of interest" description="Disordered" evidence="10">
    <location>
        <begin position="548"/>
        <end position="571"/>
    </location>
</feature>
<evidence type="ECO:0000256" key="9">
    <source>
        <dbReference type="PROSITE-ProRule" id="PRU00146"/>
    </source>
</evidence>
<feature type="compositionally biased region" description="Low complexity" evidence="10">
    <location>
        <begin position="703"/>
        <end position="722"/>
    </location>
</feature>
<feature type="compositionally biased region" description="Low complexity" evidence="10">
    <location>
        <begin position="2003"/>
        <end position="2015"/>
    </location>
</feature>
<feature type="compositionally biased region" description="Basic residues" evidence="10">
    <location>
        <begin position="2430"/>
        <end position="2440"/>
    </location>
</feature>
<feature type="compositionally biased region" description="Polar residues" evidence="10">
    <location>
        <begin position="26"/>
        <end position="41"/>
    </location>
</feature>
<feature type="compositionally biased region" description="Low complexity" evidence="10">
    <location>
        <begin position="2696"/>
        <end position="2712"/>
    </location>
</feature>
<reference evidence="13" key="1">
    <citation type="submission" date="2022-06" db="EMBL/GenBank/DDBJ databases">
        <authorList>
            <person name="Berger JAMES D."/>
            <person name="Berger JAMES D."/>
        </authorList>
    </citation>
    <scope>NUCLEOTIDE SEQUENCE [LARGE SCALE GENOMIC DNA]</scope>
</reference>
<evidence type="ECO:0000256" key="10">
    <source>
        <dbReference type="SAM" id="MobiDB-lite"/>
    </source>
</evidence>
<proteinExistence type="predicted"/>
<dbReference type="WBParaSite" id="TREG1_51370.5">
    <property type="protein sequence ID" value="TREG1_51370.5"/>
    <property type="gene ID" value="TREG1_51370"/>
</dbReference>
<feature type="compositionally biased region" description="Low complexity" evidence="10">
    <location>
        <begin position="3407"/>
        <end position="3429"/>
    </location>
</feature>
<accession>A0AA85JUA8</accession>
<feature type="compositionally biased region" description="Polar residues" evidence="10">
    <location>
        <begin position="1267"/>
        <end position="1276"/>
    </location>
</feature>
<feature type="compositionally biased region" description="Polar residues" evidence="10">
    <location>
        <begin position="2791"/>
        <end position="2807"/>
    </location>
</feature>
<keyword evidence="4 9" id="KW-0863">Zinc-finger</keyword>
<feature type="compositionally biased region" description="Polar residues" evidence="10">
    <location>
        <begin position="1059"/>
        <end position="1075"/>
    </location>
</feature>
<feature type="compositionally biased region" description="Polar residues" evidence="10">
    <location>
        <begin position="2730"/>
        <end position="2756"/>
    </location>
</feature>
<dbReference type="WBParaSite" id="TREG1_51370.3">
    <property type="protein sequence ID" value="TREG1_51370.3"/>
    <property type="gene ID" value="TREG1_51370"/>
</dbReference>
<dbReference type="PANTHER" id="PTHR45888:SF6">
    <property type="entry name" value="HL01030P-RELATED"/>
    <property type="match status" value="1"/>
</dbReference>
<feature type="domain" description="PHD-type" evidence="11">
    <location>
        <begin position="820"/>
        <end position="870"/>
    </location>
</feature>
<feature type="compositionally biased region" description="Pro residues" evidence="10">
    <location>
        <begin position="2039"/>
        <end position="2048"/>
    </location>
</feature>
<dbReference type="Pfam" id="PF13771">
    <property type="entry name" value="zf-HC5HC2H"/>
    <property type="match status" value="1"/>
</dbReference>
<feature type="region of interest" description="Disordered" evidence="10">
    <location>
        <begin position="1241"/>
        <end position="1342"/>
    </location>
</feature>
<feature type="compositionally biased region" description="Polar residues" evidence="10">
    <location>
        <begin position="1473"/>
        <end position="1482"/>
    </location>
</feature>
<comment type="subcellular location">
    <subcellularLocation>
        <location evidence="1">Nucleus</location>
    </subcellularLocation>
</comment>
<evidence type="ECO:0000256" key="6">
    <source>
        <dbReference type="ARBA" id="ARBA00023015"/>
    </source>
</evidence>
<feature type="compositionally biased region" description="Polar residues" evidence="10">
    <location>
        <begin position="2824"/>
        <end position="2843"/>
    </location>
</feature>
<feature type="compositionally biased region" description="Polar residues" evidence="10">
    <location>
        <begin position="2585"/>
        <end position="2605"/>
    </location>
</feature>
<dbReference type="InterPro" id="IPR019787">
    <property type="entry name" value="Znf_PHD-finger"/>
</dbReference>
<feature type="region of interest" description="Disordered" evidence="10">
    <location>
        <begin position="2968"/>
        <end position="2993"/>
    </location>
</feature>
<keyword evidence="7" id="KW-0804">Transcription</keyword>
<reference evidence="14 15" key="2">
    <citation type="submission" date="2023-11" db="UniProtKB">
        <authorList>
            <consortium name="WormBaseParasite"/>
        </authorList>
    </citation>
    <scope>IDENTIFICATION</scope>
</reference>
<feature type="region of interest" description="Disordered" evidence="10">
    <location>
        <begin position="3407"/>
        <end position="3441"/>
    </location>
</feature>
<feature type="region of interest" description="Disordered" evidence="10">
    <location>
        <begin position="3243"/>
        <end position="3267"/>
    </location>
</feature>
<feature type="region of interest" description="Disordered" evidence="10">
    <location>
        <begin position="2784"/>
        <end position="2807"/>
    </location>
</feature>
<dbReference type="Proteomes" id="UP000050795">
    <property type="component" value="Unassembled WGS sequence"/>
</dbReference>
<dbReference type="CDD" id="cd15512">
    <property type="entry name" value="PHD4_KMT2C_like"/>
    <property type="match status" value="1"/>
</dbReference>
<feature type="compositionally biased region" description="Low complexity" evidence="10">
    <location>
        <begin position="649"/>
        <end position="677"/>
    </location>
</feature>
<feature type="domain" description="PHD-type" evidence="11">
    <location>
        <begin position="311"/>
        <end position="363"/>
    </location>
</feature>
<feature type="region of interest" description="Disordered" evidence="10">
    <location>
        <begin position="1500"/>
        <end position="1528"/>
    </location>
</feature>
<dbReference type="GO" id="GO:0003713">
    <property type="term" value="F:transcription coactivator activity"/>
    <property type="evidence" value="ECO:0007669"/>
    <property type="project" value="TreeGrafter"/>
</dbReference>
<dbReference type="InterPro" id="IPR036910">
    <property type="entry name" value="HMG_box_dom_sf"/>
</dbReference>
<feature type="region of interest" description="Disordered" evidence="10">
    <location>
        <begin position="1175"/>
        <end position="1214"/>
    </location>
</feature>
<feature type="domain" description="PHD-type" evidence="11">
    <location>
        <begin position="771"/>
        <end position="823"/>
    </location>
</feature>
<dbReference type="InterPro" id="IPR011011">
    <property type="entry name" value="Znf_FYVE_PHD"/>
</dbReference>
<feature type="compositionally biased region" description="Polar residues" evidence="10">
    <location>
        <begin position="2686"/>
        <end position="2695"/>
    </location>
</feature>
<dbReference type="PANTHER" id="PTHR45888">
    <property type="entry name" value="HL01030P-RELATED"/>
    <property type="match status" value="1"/>
</dbReference>
<feature type="compositionally biased region" description="Pro residues" evidence="10">
    <location>
        <begin position="1970"/>
        <end position="1979"/>
    </location>
</feature>
<feature type="compositionally biased region" description="Polar residues" evidence="10">
    <location>
        <begin position="2508"/>
        <end position="2573"/>
    </location>
</feature>
<dbReference type="PROSITE" id="PS50016">
    <property type="entry name" value="ZF_PHD_2"/>
    <property type="match status" value="5"/>
</dbReference>
<feature type="region of interest" description="Disordered" evidence="10">
    <location>
        <begin position="3308"/>
        <end position="3329"/>
    </location>
</feature>
<keyword evidence="2" id="KW-0479">Metal-binding</keyword>
<dbReference type="WBParaSite" id="TREG1_51370.2">
    <property type="protein sequence ID" value="TREG1_51370.2"/>
    <property type="gene ID" value="TREG1_51370"/>
</dbReference>
<dbReference type="GO" id="GO:0044666">
    <property type="term" value="C:MLL3/4 complex"/>
    <property type="evidence" value="ECO:0007669"/>
    <property type="project" value="TreeGrafter"/>
</dbReference>
<dbReference type="CDD" id="cd15513">
    <property type="entry name" value="PHD5_KMT2C_like"/>
    <property type="match status" value="1"/>
</dbReference>
<feature type="region of interest" description="Disordered" evidence="10">
    <location>
        <begin position="1044"/>
        <end position="1159"/>
    </location>
</feature>
<evidence type="ECO:0000256" key="3">
    <source>
        <dbReference type="ARBA" id="ARBA00022737"/>
    </source>
</evidence>
<organism evidence="13 14">
    <name type="scientific">Trichobilharzia regenti</name>
    <name type="common">Nasal bird schistosome</name>
    <dbReference type="NCBI Taxonomy" id="157069"/>
    <lineage>
        <taxon>Eukaryota</taxon>
        <taxon>Metazoa</taxon>
        <taxon>Spiralia</taxon>
        <taxon>Lophotrochozoa</taxon>
        <taxon>Platyhelminthes</taxon>
        <taxon>Trematoda</taxon>
        <taxon>Digenea</taxon>
        <taxon>Strigeidida</taxon>
        <taxon>Schistosomatoidea</taxon>
        <taxon>Schistosomatidae</taxon>
        <taxon>Trichobilharzia</taxon>
    </lineage>
</organism>
<feature type="compositionally biased region" description="Low complexity" evidence="10">
    <location>
        <begin position="3311"/>
        <end position="3324"/>
    </location>
</feature>
<feature type="compositionally biased region" description="Polar residues" evidence="10">
    <location>
        <begin position="3243"/>
        <end position="3255"/>
    </location>
</feature>
<feature type="region of interest" description="Disordered" evidence="10">
    <location>
        <begin position="2857"/>
        <end position="2895"/>
    </location>
</feature>
<feature type="region of interest" description="Disordered" evidence="10">
    <location>
        <begin position="1422"/>
        <end position="1485"/>
    </location>
</feature>
<evidence type="ECO:0000256" key="2">
    <source>
        <dbReference type="ARBA" id="ARBA00022723"/>
    </source>
</evidence>
<dbReference type="InterPro" id="IPR001841">
    <property type="entry name" value="Znf_RING"/>
</dbReference>
<feature type="compositionally biased region" description="Low complexity" evidence="10">
    <location>
        <begin position="1178"/>
        <end position="1188"/>
    </location>
</feature>
<keyword evidence="6" id="KW-0805">Transcription regulation</keyword>
<dbReference type="Gene3D" id="1.10.30.10">
    <property type="entry name" value="High mobility group box domain"/>
    <property type="match status" value="1"/>
</dbReference>
<feature type="region of interest" description="Disordered" evidence="10">
    <location>
        <begin position="1963"/>
        <end position="2049"/>
    </location>
</feature>
<keyword evidence="8" id="KW-0539">Nucleus</keyword>
<evidence type="ECO:0000256" key="8">
    <source>
        <dbReference type="ARBA" id="ARBA00023242"/>
    </source>
</evidence>
<evidence type="ECO:0000313" key="14">
    <source>
        <dbReference type="WBParaSite" id="TREG1_51370.2"/>
    </source>
</evidence>
<dbReference type="InterPro" id="IPR013083">
    <property type="entry name" value="Znf_RING/FYVE/PHD"/>
</dbReference>
<dbReference type="GO" id="GO:0042800">
    <property type="term" value="F:histone H3K4 methyltransferase activity"/>
    <property type="evidence" value="ECO:0007669"/>
    <property type="project" value="TreeGrafter"/>
</dbReference>
<feature type="compositionally biased region" description="Low complexity" evidence="10">
    <location>
        <begin position="3256"/>
        <end position="3267"/>
    </location>
</feature>
<dbReference type="Gene3D" id="3.30.40.10">
    <property type="entry name" value="Zinc/RING finger domain, C3HC4 (zinc finger)"/>
    <property type="match status" value="5"/>
</dbReference>
<feature type="region of interest" description="Disordered" evidence="10">
    <location>
        <begin position="1920"/>
        <end position="1940"/>
    </location>
</feature>
<sequence>MGVDDNEPGDPTKYIVGDKQNECSDSKISTPPCQPSDEIQPSHSYNDVSSACCVFCGISEHLNLGQGELIRFHTKLEYSEPPAWYKDHVSKVKLRQERCTNILVTNRLTHTNRRNQHSRVVIATCSTLPTDSNACKVGPHLSLDGSQRGQNKNSFGYDCKPWLSGMPTPFFDCYGRPFGLVEELNYVGWPAAVTGSECLQLSNLIVKCTPREGEEGGWIYAHHCCASWSNGVHFNEQMVLEGVEDAANIALSQSCSLCLRNGASISCRVSGCNSVFHFLCAAGAGCLQDIETLELLCPVHISESATSNCASVQCILCESLGDLTELLFCTSCGSHYHASCLEPPLQPSPTIRIGWQCAECKTCLICNESKDENKMLVCDICDKGYHTYCLKPPVSSIPKNGFRCERCRVCSDCGGGRVSATSGLEGPVPFNNELNPNIRWHINYTLCDRCFHTHKRPNSCCPVCERAWRCSLPLPENSIGNSNSTFLVWPGKKCVQCSRMVHAECDPSSNQTTVSPLSATSEETNGTCGLNYVCPVCRARGSTTPSEVASTTASFRASPVPGGGNSSNSCGDMIDDAFAQGGRELLDDNARQCVSSGSLCPGANGSTWVNTPSSSTSNSTTPNTEPGKQQIQLTNQDFPGSPRIHSKVTSNNSKQSVTSSTTSRSTLDQSSSSSNSTGRRRGSNQANDSNSTKTNSATRSNSTNAQTPTTTTKTGALKRTNTSATSNSVNRSRRTKTRKMTTYESKTPDEKDDHPSTVVFCRSDDKFMLEQDICIACGSIGLDTPLLACSQCGQCYHSFCADVPKITRTMIERGWRCLDCTVCEGCGGTSNESLLLLCDDCDISFHTYCLDPPLKEVPKGGWKCADCVVCTNCGQRDPGVNGKWHANYSICAPCASLTTCPVCNLAYREEELLIRCALCTRWAHANCDQLRTEDELELATDLGYNCLLCRDLGAEIGAGHAQVLAYRQAANGNLSALENLKFGEITENLFTDKLPSLFPYSAYMAGLTRSQADEDNSLNDTRQFFMDGVVLSESGLNTIKQALLKSQPKRHSNQRRLSDQQNQLNTDNGSCSLGDSTPVELTPCAPHGQFDEDASLHSGVDAENDLSNYPDWKSPSLQSEEDGNSSVQDSTRTSMCISRTSSSGSVSANGKITTNNSKNSRYLKNLGIGGFRAKPSRAQQAKKLQLAASSDPFVGPPASDNKRRRQNKKKSQLEDSYPDYLMKAFYGASLLLVKRKPLRKKRNRLRPGGSDSVVGAKQYKGGFSPSFRPSKQTKSGVNVKKSNAARLGNRTKSEDSGLDTEWIESGSKDGEFDNATEELDEEDDIDDGDEEYDEDDDVDGDLCDFDELKDIEDEMDNEALDLEEDEDLSATLNSATHQLTERVSEIKMAESSADSDIIKTRSDTTLADSLDTNVSRESFALNYTSSSSQAPSTKPQPSVNSTVRDNYQISSTSAGHLSPKSQNLVTPLDPSTELGSNQSSRTPGVLHCSDKELEQHVNLSSTHLPQEQSSDLSVTTSVAGPSVNSIPQAATPAGLNEAADLMFMDDYLFGFGDLASTEETDLNDITPQQVSTDHVVTNQLQNPNHLPVGQPSKNSLKPSASTDESPVHVSFIHSQNNNQHSQPMESFPNSEKVVYQSEVAESVRIKEPTNSEGGTCLKQFVAQQDLINPPFDNHSQQQHHHTSVNKSLYEKAEYNYPSSVYSQVMEDQHPSNVQRNLITETPQSHLLSQEQQVRKTASHIINDPPDASLDQLANSTDVYHPNSAVMGSYNLSSRETPSNHDPVPSRNVPVPHPRHCVNTLTGNLPELSVSDIETQLGPSTGFELSEPTLADDSPKSIIQNTVFNNDLSTTPPPSEMSVQRIPQQRQNIIHSNPDPIRQPYSHRPVVEQCLEYQSSNQPVNIQQHQISRSSLVTVPIPQNQVRPMQQQQQQQHVDSQGGRVQIRGSQPSYFYAHVVPVPGRVLTQSQKQQPAPPPPPSAPPHQQIQRQSNSPIVLQSPIPQPGPQQQQQHQQQQQQHLSVVGGHGKFISQPLQPKSPNTMTPPPPPPYPSQVIRPGMWQQQQQQQQSHSRLISTSNQGAIMLSPTGQCLVPQASNSTQLLMSSPQSNVTMDTQHIIPVCCQQNTPVEYIQRSCVSHPVHGSSGLQRTPPTQQQMIVHGQNTLHNNQPVHVYQTEHITSPNSRQFTNHPNSLSPHATTSGVLRFNSGSEEVILRCSTELQSPCNMPNPNLMRSPTIDGNTHHVLNRSNQQNILPCTVSNNSQVCLSSSNSNTSGSASRRINYHKWEEDERLGGQSTIAPVLHANISHPTLRGQYPEFTVRAKEISKLWRRLSSEERGTWVIQARNNRTTLRSNQTHIPTTMASGGTVNTISPTQPYCQSNTLADQTVSLQSGSDLSYSLESPSTYNHPQNRTPHHMQSEHQGVAHSPQQNLLHHHHPHHHQQHQQQLPSQSSQQQLQSQQQQHVIQTKELHSSLTTESSNGSYIQERNIPSHTPSTSSIVDPTVPYHPSMCNQTLTKAPSNQSLSFSNSDLNTSGGSIPAHQNSQQVPGLATQSPGSSYLASPVNSRPPSRHQTSLPPPPPIWPPSGNVNSANTGSAGVNSPSNLKQPTPPPACSSVSPAPIRSPASIHAPTPTSFHAPHPYPPHGTSSLTSPAQSPVPPQSPSNINQLMRNNNTGTVTPMPSPHLSPVSQSHHTNLPSSHHISSQSSVPSESPGGRQQVHSFAASHPATPGTPNSQQCAPGNTFSAPATPGTGSSPGNVGVLCHSVPTNPGNVFVAGSSSGIHNGRMPLEDASQTVPPSNILSQSSNTEHISSSVAVIVDQGSSLNSYSGSHPQSHAQQSNYSGTDLERQRLKEILAKQVHQRQVQHQHNQQLMQQQQQHQQQQQQHHHQQQQQQLHLIQQEQEHVMPRHPHAQSNVGPQSGSCSGLVYSSFNQSSNVVHQQLNESHGQSYNNYISNPVWQQHPAAVHDPYHSISPQSQTHHHHQQQQQQQPMRHGYFAQQVPAQHPTMYYQQSQNRPAPISPGGSRVLTSVTPGASSMNQPVSGQYVSATNPSVQSDYVGAQSTPIPKASRMPYTDMSEMGNPHQVLGEPAAPNYGMNNQNMMGTSRSNQQVMHPNPMQVYRSNTSQRNDHPTPVNPYRHTDIITSSSLGSIDNSMISDIPRTPSVAGLEEIGFEPPIIVSRLAAKEKRYAPATSMNLLTTSTYQNDQIVDQQRFDNAGNSSATPLGGSSSSDTTNFLYRTNSEAASRTQSNPLNTSPTTCISSTPVSVSSSLDTITATTTHLDEVIAHVVSDAAAYADNSKHTVTEIHPSSLSSSSSNNNNTSQCFGSLPHSSAPAHYNTTSSNIVWSNSNRYIINTGTTTAPFRTPYSDSQQFSSVSKSSYFENVPISSLSSSCSIDNNNNNNNSTQLMPCLPSSQSLSLSESQMQLHHGEHQHHHHQY</sequence>
<dbReference type="CDD" id="cd15514">
    <property type="entry name" value="PHD6_KMT2C_like"/>
    <property type="match status" value="1"/>
</dbReference>
<feature type="compositionally biased region" description="Polar residues" evidence="10">
    <location>
        <begin position="685"/>
        <end position="702"/>
    </location>
</feature>
<dbReference type="SMART" id="SM00249">
    <property type="entry name" value="PHD"/>
    <property type="match status" value="6"/>
</dbReference>
<dbReference type="FunFam" id="3.30.40.10:FF:000852">
    <property type="entry name" value="Histone-lysine N-methyltransferase 2C"/>
    <property type="match status" value="1"/>
</dbReference>
<dbReference type="Pfam" id="PF00628">
    <property type="entry name" value="PHD"/>
    <property type="match status" value="4"/>
</dbReference>
<evidence type="ECO:0000259" key="12">
    <source>
        <dbReference type="PROSITE" id="PS51805"/>
    </source>
</evidence>
<feature type="domain" description="PHD-type" evidence="11">
    <location>
        <begin position="897"/>
        <end position="952"/>
    </location>
</feature>
<dbReference type="InterPro" id="IPR034732">
    <property type="entry name" value="EPHD"/>
</dbReference>
<feature type="compositionally biased region" description="Polar residues" evidence="10">
    <location>
        <begin position="2663"/>
        <end position="2678"/>
    </location>
</feature>
<dbReference type="GO" id="GO:0008270">
    <property type="term" value="F:zinc ion binding"/>
    <property type="evidence" value="ECO:0007669"/>
    <property type="project" value="UniProtKB-KW"/>
</dbReference>
<feature type="compositionally biased region" description="Polar residues" evidence="10">
    <location>
        <begin position="1124"/>
        <end position="1159"/>
    </location>
</feature>
<feature type="compositionally biased region" description="Low complexity" evidence="10">
    <location>
        <begin position="2441"/>
        <end position="2461"/>
    </location>
</feature>
<feature type="compositionally biased region" description="Polar residues" evidence="10">
    <location>
        <begin position="2470"/>
        <end position="2498"/>
    </location>
</feature>
<dbReference type="SMART" id="SM00184">
    <property type="entry name" value="RING"/>
    <property type="match status" value="5"/>
</dbReference>
<dbReference type="InterPro" id="IPR001965">
    <property type="entry name" value="Znf_PHD"/>
</dbReference>
<feature type="region of interest" description="Disordered" evidence="10">
    <location>
        <begin position="2824"/>
        <end position="2844"/>
    </location>
</feature>
<feature type="compositionally biased region" description="Low complexity" evidence="10">
    <location>
        <begin position="2866"/>
        <end position="2895"/>
    </location>
</feature>
<feature type="compositionally biased region" description="Polar residues" evidence="10">
    <location>
        <begin position="2029"/>
        <end position="2038"/>
    </location>
</feature>
<feature type="domain" description="PHD-type" evidence="11">
    <location>
        <begin position="360"/>
        <end position="410"/>
    </location>
</feature>
<feature type="compositionally biased region" description="Polar residues" evidence="10">
    <location>
        <begin position="2390"/>
        <end position="2409"/>
    </location>
</feature>
<dbReference type="GO" id="GO:0045944">
    <property type="term" value="P:positive regulation of transcription by RNA polymerase II"/>
    <property type="evidence" value="ECO:0007669"/>
    <property type="project" value="TreeGrafter"/>
</dbReference>
<feature type="compositionally biased region" description="Polar residues" evidence="10">
    <location>
        <begin position="1422"/>
        <end position="1465"/>
    </location>
</feature>
<evidence type="ECO:0000256" key="1">
    <source>
        <dbReference type="ARBA" id="ARBA00004123"/>
    </source>
</evidence>
<feature type="domain" description="PHD-type" evidence="12">
    <location>
        <begin position="194"/>
        <end position="301"/>
    </location>
</feature>
<evidence type="ECO:0000256" key="4">
    <source>
        <dbReference type="ARBA" id="ARBA00022771"/>
    </source>
</evidence>
<feature type="region of interest" description="Disordered" evidence="10">
    <location>
        <begin position="3217"/>
        <end position="3236"/>
    </location>
</feature>
<feature type="region of interest" description="Disordered" evidence="10">
    <location>
        <begin position="1580"/>
        <end position="1606"/>
    </location>
</feature>
<keyword evidence="13" id="KW-1185">Reference proteome</keyword>
<keyword evidence="5" id="KW-0862">Zinc</keyword>
<dbReference type="PROSITE" id="PS51805">
    <property type="entry name" value="EPHD"/>
    <property type="match status" value="1"/>
</dbReference>
<evidence type="ECO:0000256" key="5">
    <source>
        <dbReference type="ARBA" id="ARBA00022833"/>
    </source>
</evidence>
<dbReference type="CDD" id="cd15510">
    <property type="entry name" value="PHD2_KMT2C_like"/>
    <property type="match status" value="1"/>
</dbReference>
<dbReference type="SUPFAM" id="SSF57903">
    <property type="entry name" value="FYVE/PHD zinc finger"/>
    <property type="match status" value="5"/>
</dbReference>
<feature type="region of interest" description="Disordered" evidence="10">
    <location>
        <begin position="1"/>
        <end position="41"/>
    </location>
</feature>
<evidence type="ECO:0000313" key="13">
    <source>
        <dbReference type="Proteomes" id="UP000050795"/>
    </source>
</evidence>
<feature type="compositionally biased region" description="Low complexity" evidence="10">
    <location>
        <begin position="610"/>
        <end position="624"/>
    </location>
</feature>
<dbReference type="CDD" id="cd15509">
    <property type="entry name" value="PHD1_KMT2C_like"/>
    <property type="match status" value="1"/>
</dbReference>
<feature type="region of interest" description="Disordered" evidence="10">
    <location>
        <begin position="604"/>
        <end position="754"/>
    </location>
</feature>
<feature type="compositionally biased region" description="Acidic residues" evidence="10">
    <location>
        <begin position="1312"/>
        <end position="1342"/>
    </location>
</feature>
<name>A0AA85JUA8_TRIRE</name>
<evidence type="ECO:0000259" key="11">
    <source>
        <dbReference type="PROSITE" id="PS50016"/>
    </source>
</evidence>
<keyword evidence="3" id="KW-0677">Repeat</keyword>
<evidence type="ECO:0000256" key="7">
    <source>
        <dbReference type="ARBA" id="ARBA00023163"/>
    </source>
</evidence>